<dbReference type="AGR" id="WB:WBGene00005259"/>
<keyword evidence="1" id="KW-1133">Transmembrane helix</keyword>
<evidence type="ECO:0000256" key="1">
    <source>
        <dbReference type="SAM" id="Phobius"/>
    </source>
</evidence>
<keyword evidence="2" id="KW-0675">Receptor</keyword>
<accession>O16978</accession>
<feature type="transmembrane region" description="Helical" evidence="1">
    <location>
        <begin position="20"/>
        <end position="38"/>
    </location>
</feature>
<dbReference type="InterPro" id="IPR019422">
    <property type="entry name" value="7TM_GPCR_serpentine_rcpt_Srh"/>
</dbReference>
<dbReference type="CTD" id="191855"/>
<dbReference type="PaxDb" id="6239-T03D3.4"/>
<dbReference type="PANTHER" id="PTHR47922">
    <property type="entry name" value="SERPENTINE RECEPTOR, CLASS H"/>
    <property type="match status" value="1"/>
</dbReference>
<gene>
    <name evidence="2 4" type="primary">srh-36</name>
    <name evidence="2" type="ORF">CELE_T03D3.4</name>
    <name evidence="4" type="ORF">T03D3.4</name>
</gene>
<feature type="transmembrane region" description="Helical" evidence="1">
    <location>
        <begin position="50"/>
        <end position="70"/>
    </location>
</feature>
<keyword evidence="1" id="KW-0812">Transmembrane</keyword>
<feature type="transmembrane region" description="Helical" evidence="1">
    <location>
        <begin position="205"/>
        <end position="227"/>
    </location>
</feature>
<dbReference type="InParanoid" id="O16978"/>
<dbReference type="WormBase" id="T03D3.4">
    <property type="protein sequence ID" value="CE25098"/>
    <property type="gene ID" value="WBGene00005259"/>
    <property type="gene designation" value="srh-36"/>
</dbReference>
<dbReference type="eggNOG" id="ENOG502TGWP">
    <property type="taxonomic scope" value="Eukaryota"/>
</dbReference>
<name>O16978_CAEEL</name>
<evidence type="ECO:0000313" key="3">
    <source>
        <dbReference type="Proteomes" id="UP000001940"/>
    </source>
</evidence>
<dbReference type="AlphaFoldDB" id="O16978"/>
<dbReference type="Proteomes" id="UP000001940">
    <property type="component" value="Chromosome V"/>
</dbReference>
<dbReference type="PhylomeDB" id="O16978"/>
<feature type="transmembrane region" description="Helical" evidence="1">
    <location>
        <begin position="248"/>
        <end position="272"/>
    </location>
</feature>
<dbReference type="Pfam" id="PF10318">
    <property type="entry name" value="7TM_GPCR_Srh"/>
    <property type="match status" value="1"/>
</dbReference>
<dbReference type="PANTHER" id="PTHR47922:SF1">
    <property type="entry name" value="SERPENTINE RECEPTOR, CLASS H"/>
    <property type="match status" value="1"/>
</dbReference>
<dbReference type="RefSeq" id="NP_503764.1">
    <property type="nucleotide sequence ID" value="NM_071363.3"/>
</dbReference>
<feature type="transmembrane region" description="Helical" evidence="1">
    <location>
        <begin position="278"/>
        <end position="302"/>
    </location>
</feature>
<reference evidence="2 3" key="1">
    <citation type="journal article" date="1998" name="Science">
        <title>Genome sequence of the nematode C. elegans: a platform for investigating biology.</title>
        <authorList>
            <consortium name="The C. elegans sequencing consortium"/>
            <person name="Sulson J.E."/>
            <person name="Waterston R."/>
        </authorList>
    </citation>
    <scope>NUCLEOTIDE SEQUENCE [LARGE SCALE GENOMIC DNA]</scope>
    <source>
        <strain evidence="2 3">Bristol N2</strain>
    </source>
</reference>
<sequence>MNKSRSIWNENPDTYFDVKFIYSSIITLFYPFAHFCVLRKSPKNFGILKWIIYIHTVCFTVEWLLNAFLIDMFDFQPSVVLRIDGFLKNSVDAVVLYEAYLIAKGVTETSWLILFTGRLLLIFDLYRPTLSFKRKCCELIVYLIVAILGFWVTPMMIFQLPEQNSAKLKVMMIEQFYPDCLWSPTAIIVTSAETFFENFLCVLIIVNYCSIGLAIYISAKIAFWVLSKRMETKSDATKKMHKKFNDRTIFQTFLFFAFCCIPFSVLFITILLDFYIPGITYFVDFLSENHPTVCLISLFLYYDPYQYFFLELIGFRAAAAKPRLSSIPIGRRSTVTRGSIATFTLS</sequence>
<feature type="transmembrane region" description="Helical" evidence="1">
    <location>
        <begin position="139"/>
        <end position="160"/>
    </location>
</feature>
<keyword evidence="3" id="KW-1185">Reference proteome</keyword>
<proteinExistence type="predicted"/>
<dbReference type="SUPFAM" id="SSF81321">
    <property type="entry name" value="Family A G protein-coupled receptor-like"/>
    <property type="match status" value="1"/>
</dbReference>
<dbReference type="UCSC" id="T03D3.4">
    <property type="organism name" value="c. elegans"/>
</dbReference>
<protein>
    <submittedName>
        <fullName evidence="2">Serpentine Receptor, class H</fullName>
    </submittedName>
</protein>
<dbReference type="FunCoup" id="O16978">
    <property type="interactions" value="37"/>
</dbReference>
<dbReference type="EMBL" id="BX284605">
    <property type="protein sequence ID" value="CCD71814.1"/>
    <property type="molecule type" value="Genomic_DNA"/>
</dbReference>
<evidence type="ECO:0000313" key="2">
    <source>
        <dbReference type="EMBL" id="CCD71814.1"/>
    </source>
</evidence>
<dbReference type="KEGG" id="cel:CELE_T03D3.4"/>
<evidence type="ECO:0000313" key="4">
    <source>
        <dbReference type="WormBase" id="T03D3.4"/>
    </source>
</evidence>
<dbReference type="GeneID" id="191855"/>
<organism evidence="2 3">
    <name type="scientific">Caenorhabditis elegans</name>
    <dbReference type="NCBI Taxonomy" id="6239"/>
    <lineage>
        <taxon>Eukaryota</taxon>
        <taxon>Metazoa</taxon>
        <taxon>Ecdysozoa</taxon>
        <taxon>Nematoda</taxon>
        <taxon>Chromadorea</taxon>
        <taxon>Rhabditida</taxon>
        <taxon>Rhabditina</taxon>
        <taxon>Rhabditomorpha</taxon>
        <taxon>Rhabditoidea</taxon>
        <taxon>Rhabditidae</taxon>
        <taxon>Peloderinae</taxon>
        <taxon>Caenorhabditis</taxon>
    </lineage>
</organism>
<dbReference type="OrthoDB" id="5819164at2759"/>
<dbReference type="Bgee" id="WBGene00005259">
    <property type="expression patterns" value="Expressed in pharyngeal muscle cell (C elegans)"/>
</dbReference>
<dbReference type="HOGENOM" id="CLU_072158_0_0_1"/>
<keyword evidence="1" id="KW-0472">Membrane</keyword>